<dbReference type="SUPFAM" id="SSF56281">
    <property type="entry name" value="Metallo-hydrolase/oxidoreductase"/>
    <property type="match status" value="1"/>
</dbReference>
<dbReference type="Gene3D" id="3.40.50.10890">
    <property type="match status" value="1"/>
</dbReference>
<dbReference type="PANTHER" id="PTHR11203:SF37">
    <property type="entry name" value="INTEGRATOR COMPLEX SUBUNIT 11"/>
    <property type="match status" value="1"/>
</dbReference>
<dbReference type="InterPro" id="IPR011108">
    <property type="entry name" value="RMMBL"/>
</dbReference>
<dbReference type="GO" id="GO:0004521">
    <property type="term" value="F:RNA endonuclease activity"/>
    <property type="evidence" value="ECO:0007669"/>
    <property type="project" value="TreeGrafter"/>
</dbReference>
<evidence type="ECO:0000313" key="4">
    <source>
        <dbReference type="EMBL" id="OGZ61011.1"/>
    </source>
</evidence>
<feature type="domain" description="Metallo-beta-lactamase" evidence="2">
    <location>
        <begin position="14"/>
        <end position="218"/>
    </location>
</feature>
<evidence type="ECO:0000259" key="2">
    <source>
        <dbReference type="SMART" id="SM00849"/>
    </source>
</evidence>
<reference evidence="4 5" key="1">
    <citation type="journal article" date="2016" name="Nat. Commun.">
        <title>Thousands of microbial genomes shed light on interconnected biogeochemical processes in an aquifer system.</title>
        <authorList>
            <person name="Anantharaman K."/>
            <person name="Brown C.T."/>
            <person name="Hug L.A."/>
            <person name="Sharon I."/>
            <person name="Castelle C.J."/>
            <person name="Probst A.J."/>
            <person name="Thomas B.C."/>
            <person name="Singh A."/>
            <person name="Wilkins M.J."/>
            <person name="Karaoz U."/>
            <person name="Brodie E.L."/>
            <person name="Williams K.H."/>
            <person name="Hubbard S.S."/>
            <person name="Banfield J.F."/>
        </authorList>
    </citation>
    <scope>NUCLEOTIDE SEQUENCE [LARGE SCALE GENOMIC DNA]</scope>
</reference>
<dbReference type="InterPro" id="IPR001279">
    <property type="entry name" value="Metallo-B-lactamas"/>
</dbReference>
<sequence length="455" mass="50443">MAKLTFHGGALSVTGANYLIETERTKVLVDCGMVQGSRHALEENYKPFPYEPSKIDALFITHAHVDHTGRVPKLVKDGFTGPIYATEPTVDLANVMLVDSQGLIESESKGERPPLYNEKDVEKTAVQFKPVKYRQEIRVNDDIRVRLQDAGHILGSAIIELWVRENGKETKFVFSGDLGNPPTPLLEPTEYIDEADYVVVETTYGDRLHEDKKQRKGLLENAVEDTITSGGTLMVPSFALERTQEILLELNELVENNRIPEVPVFMDSPLAIRATEVYKKHTNYFNKEARALIESGDELFNFPNLKFTLSVPESKAINDVPPPKVIMAGSGMSTGGRILHHEMRYLPDPASTILFIGYQGAGTIGRRISDGAESVKIYGTEVPVRCKVRSIGGYSAHADQDGLYGWIDNMRGGGKLKKVFCVQGEEEAASAFALRVRDRMAVDATVPQPGDVFNF</sequence>
<dbReference type="InterPro" id="IPR022712">
    <property type="entry name" value="Beta_Casp"/>
</dbReference>
<name>A0A1G2HFJ0_9BACT</name>
<gene>
    <name evidence="4" type="ORF">A2919_00735</name>
</gene>
<feature type="domain" description="Beta-Casp" evidence="3">
    <location>
        <begin position="243"/>
        <end position="368"/>
    </location>
</feature>
<protein>
    <recommendedName>
        <fullName evidence="6">MBL fold hydrolase</fullName>
    </recommendedName>
</protein>
<proteinExistence type="predicted"/>
<dbReference type="Gene3D" id="3.60.15.10">
    <property type="entry name" value="Ribonuclease Z/Hydroxyacylglutathione hydrolase-like"/>
    <property type="match status" value="1"/>
</dbReference>
<accession>A0A1G2HFJ0</accession>
<dbReference type="AlphaFoldDB" id="A0A1G2HFJ0"/>
<dbReference type="Pfam" id="PF07521">
    <property type="entry name" value="RMMBL"/>
    <property type="match status" value="1"/>
</dbReference>
<dbReference type="PANTHER" id="PTHR11203">
    <property type="entry name" value="CLEAVAGE AND POLYADENYLATION SPECIFICITY FACTOR FAMILY MEMBER"/>
    <property type="match status" value="1"/>
</dbReference>
<keyword evidence="1" id="KW-0378">Hydrolase</keyword>
<dbReference type="InterPro" id="IPR036866">
    <property type="entry name" value="RibonucZ/Hydroxyglut_hydro"/>
</dbReference>
<evidence type="ECO:0000256" key="1">
    <source>
        <dbReference type="ARBA" id="ARBA00022801"/>
    </source>
</evidence>
<dbReference type="CDD" id="cd16295">
    <property type="entry name" value="TTHA0252-CPSF-like_MBL-fold"/>
    <property type="match status" value="1"/>
</dbReference>
<dbReference type="Proteomes" id="UP000178835">
    <property type="component" value="Unassembled WGS sequence"/>
</dbReference>
<dbReference type="Pfam" id="PF00753">
    <property type="entry name" value="Lactamase_B"/>
    <property type="match status" value="1"/>
</dbReference>
<evidence type="ECO:0000313" key="5">
    <source>
        <dbReference type="Proteomes" id="UP000178835"/>
    </source>
</evidence>
<evidence type="ECO:0000259" key="3">
    <source>
        <dbReference type="SMART" id="SM01027"/>
    </source>
</evidence>
<dbReference type="Pfam" id="PF10996">
    <property type="entry name" value="Beta-Casp"/>
    <property type="match status" value="1"/>
</dbReference>
<dbReference type="GO" id="GO:0016787">
    <property type="term" value="F:hydrolase activity"/>
    <property type="evidence" value="ECO:0007669"/>
    <property type="project" value="UniProtKB-KW"/>
</dbReference>
<dbReference type="SMART" id="SM01027">
    <property type="entry name" value="Beta-Casp"/>
    <property type="match status" value="1"/>
</dbReference>
<evidence type="ECO:0008006" key="6">
    <source>
        <dbReference type="Google" id="ProtNLM"/>
    </source>
</evidence>
<dbReference type="EMBL" id="MHOH01000009">
    <property type="protein sequence ID" value="OGZ61011.1"/>
    <property type="molecule type" value="Genomic_DNA"/>
</dbReference>
<comment type="caution">
    <text evidence="4">The sequence shown here is derived from an EMBL/GenBank/DDBJ whole genome shotgun (WGS) entry which is preliminary data.</text>
</comment>
<organism evidence="4 5">
    <name type="scientific">Candidatus Spechtbacteria bacterium RIFCSPLOWO2_01_FULL_43_12</name>
    <dbReference type="NCBI Taxonomy" id="1802162"/>
    <lineage>
        <taxon>Bacteria</taxon>
        <taxon>Candidatus Spechtiibacteriota</taxon>
    </lineage>
</organism>
<dbReference type="SMART" id="SM00849">
    <property type="entry name" value="Lactamase_B"/>
    <property type="match status" value="1"/>
</dbReference>
<dbReference type="InterPro" id="IPR050698">
    <property type="entry name" value="MBL"/>
</dbReference>